<feature type="compositionally biased region" description="Basic and acidic residues" evidence="1">
    <location>
        <begin position="14"/>
        <end position="29"/>
    </location>
</feature>
<dbReference type="EMBL" id="BAAAPC010000011">
    <property type="protein sequence ID" value="GAA1999646.1"/>
    <property type="molecule type" value="Genomic_DNA"/>
</dbReference>
<evidence type="ECO:0000313" key="3">
    <source>
        <dbReference type="Proteomes" id="UP001501585"/>
    </source>
</evidence>
<dbReference type="Pfam" id="PF10611">
    <property type="entry name" value="DUF2469"/>
    <property type="match status" value="1"/>
</dbReference>
<comment type="caution">
    <text evidence="2">The sequence shown here is derived from an EMBL/GenBank/DDBJ whole genome shotgun (WGS) entry which is preliminary data.</text>
</comment>
<dbReference type="InterPro" id="IPR019592">
    <property type="entry name" value="DUF2469"/>
</dbReference>
<gene>
    <name evidence="2" type="ORF">GCM10009799_28600</name>
</gene>
<dbReference type="Proteomes" id="UP001501585">
    <property type="component" value="Unassembled WGS sequence"/>
</dbReference>
<sequence>MYSYGVEGGQKTEPGVHDESEREMSSEDLEKYEAEMELQLYREYRDVVGLFGYVVETERRFYLTNHVDLQPRSTENGEMYFEVTMEDAWVWDMYRPARFVRNVRVVTFKDVNVEEITKSDLEVPGSGHTV</sequence>
<feature type="region of interest" description="Disordered" evidence="1">
    <location>
        <begin position="1"/>
        <end position="29"/>
    </location>
</feature>
<organism evidence="2 3">
    <name type="scientific">Nocardiopsis rhodophaea</name>
    <dbReference type="NCBI Taxonomy" id="280238"/>
    <lineage>
        <taxon>Bacteria</taxon>
        <taxon>Bacillati</taxon>
        <taxon>Actinomycetota</taxon>
        <taxon>Actinomycetes</taxon>
        <taxon>Streptosporangiales</taxon>
        <taxon>Nocardiopsidaceae</taxon>
        <taxon>Nocardiopsis</taxon>
    </lineage>
</organism>
<evidence type="ECO:0000313" key="2">
    <source>
        <dbReference type="EMBL" id="GAA1999646.1"/>
    </source>
</evidence>
<protein>
    <submittedName>
        <fullName evidence="2">DUF2469 domain-containing protein</fullName>
    </submittedName>
</protein>
<evidence type="ECO:0000256" key="1">
    <source>
        <dbReference type="SAM" id="MobiDB-lite"/>
    </source>
</evidence>
<proteinExistence type="predicted"/>
<accession>A0ABN2T601</accession>
<keyword evidence="3" id="KW-1185">Reference proteome</keyword>
<name>A0ABN2T601_9ACTN</name>
<reference evidence="2 3" key="1">
    <citation type="journal article" date="2019" name="Int. J. Syst. Evol. Microbiol.">
        <title>The Global Catalogue of Microorganisms (GCM) 10K type strain sequencing project: providing services to taxonomists for standard genome sequencing and annotation.</title>
        <authorList>
            <consortium name="The Broad Institute Genomics Platform"/>
            <consortium name="The Broad Institute Genome Sequencing Center for Infectious Disease"/>
            <person name="Wu L."/>
            <person name="Ma J."/>
        </authorList>
    </citation>
    <scope>NUCLEOTIDE SEQUENCE [LARGE SCALE GENOMIC DNA]</scope>
    <source>
        <strain evidence="2 3">JCM 15313</strain>
    </source>
</reference>